<reference evidence="1 2" key="1">
    <citation type="submission" date="2018-02" db="EMBL/GenBank/DDBJ databases">
        <authorList>
            <person name="Machado R.A."/>
        </authorList>
    </citation>
    <scope>NUCLEOTIDE SEQUENCE [LARGE SCALE GENOMIC DNA]</scope>
    <source>
        <strain evidence="1 2">T327</strain>
    </source>
</reference>
<dbReference type="EMBL" id="PUJU01000012">
    <property type="protein sequence ID" value="NHB87553.1"/>
    <property type="molecule type" value="Genomic_DNA"/>
</dbReference>
<sequence>MADKNFSRKFRKLTVCHAIDFIYKCRDKLSKEYSDPIYEIIKSLSKLGFTLDLNVRFSFKRKFLKIGKK</sequence>
<gene>
    <name evidence="1" type="ORF">C5471_07450</name>
</gene>
<organism evidence="1 2">
    <name type="scientific">Photorhabdus tasmaniensis</name>
    <dbReference type="NCBI Taxonomy" id="1004159"/>
    <lineage>
        <taxon>Bacteria</taxon>
        <taxon>Pseudomonadati</taxon>
        <taxon>Pseudomonadota</taxon>
        <taxon>Gammaproteobacteria</taxon>
        <taxon>Enterobacterales</taxon>
        <taxon>Morganellaceae</taxon>
        <taxon>Photorhabdus</taxon>
    </lineage>
</organism>
<proteinExistence type="predicted"/>
<keyword evidence="2" id="KW-1185">Reference proteome</keyword>
<name>A0ABX0GEP3_9GAMM</name>
<evidence type="ECO:0000313" key="1">
    <source>
        <dbReference type="EMBL" id="NHB87553.1"/>
    </source>
</evidence>
<accession>A0ABX0GEP3</accession>
<protein>
    <submittedName>
        <fullName evidence="1">Uncharacterized protein</fullName>
    </submittedName>
</protein>
<evidence type="ECO:0000313" key="2">
    <source>
        <dbReference type="Proteomes" id="UP000697802"/>
    </source>
</evidence>
<comment type="caution">
    <text evidence="1">The sequence shown here is derived from an EMBL/GenBank/DDBJ whole genome shotgun (WGS) entry which is preliminary data.</text>
</comment>
<dbReference type="Proteomes" id="UP000697802">
    <property type="component" value="Unassembled WGS sequence"/>
</dbReference>